<dbReference type="Gene3D" id="2.60.120.330">
    <property type="entry name" value="B-lactam Antibiotic, Isopenicillin N Synthase, Chain"/>
    <property type="match status" value="1"/>
</dbReference>
<dbReference type="InterPro" id="IPR027443">
    <property type="entry name" value="IPNS-like_sf"/>
</dbReference>
<gene>
    <name evidence="9" type="ORF">CCMP2556_LOCUS6636</name>
</gene>
<dbReference type="Pfam" id="PF03441">
    <property type="entry name" value="FAD_binding_7"/>
    <property type="match status" value="1"/>
</dbReference>
<dbReference type="PANTHER" id="PTHR11455:SF9">
    <property type="entry name" value="CRYPTOCHROME CIRCADIAN CLOCK 5 ISOFORM X1"/>
    <property type="match status" value="1"/>
</dbReference>
<dbReference type="Gene3D" id="1.10.579.10">
    <property type="entry name" value="DNA Cyclobutane Dipyrimidine Photolyase, subunit A, domain 3"/>
    <property type="match status" value="1"/>
</dbReference>
<organism evidence="9 10">
    <name type="scientific">Durusdinium trenchii</name>
    <dbReference type="NCBI Taxonomy" id="1381693"/>
    <lineage>
        <taxon>Eukaryota</taxon>
        <taxon>Sar</taxon>
        <taxon>Alveolata</taxon>
        <taxon>Dinophyceae</taxon>
        <taxon>Suessiales</taxon>
        <taxon>Symbiodiniaceae</taxon>
        <taxon>Durusdinium</taxon>
    </lineage>
</organism>
<reference evidence="9 10" key="1">
    <citation type="submission" date="2024-02" db="EMBL/GenBank/DDBJ databases">
        <authorList>
            <person name="Chen Y."/>
            <person name="Shah S."/>
            <person name="Dougan E. K."/>
            <person name="Thang M."/>
            <person name="Chan C."/>
        </authorList>
    </citation>
    <scope>NUCLEOTIDE SEQUENCE [LARGE SCALE GENOMIC DNA]</scope>
</reference>
<keyword evidence="4 6" id="KW-0274">FAD</keyword>
<comment type="cofactor">
    <cofactor evidence="6">
        <name>FAD</name>
        <dbReference type="ChEBI" id="CHEBI:57692"/>
    </cofactor>
    <text evidence="6">Binds 1 FAD per subunit.</text>
</comment>
<evidence type="ECO:0000259" key="8">
    <source>
        <dbReference type="PROSITE" id="PS51645"/>
    </source>
</evidence>
<sequence length="631" mass="71190">MARRVVVWLRNDLRLHDNEAFCAAAMQGAAELIVVYCLDPRHYQESPWGSHKRCGAHRSQLIAESLEALSLSLCKIGSKLYVAPGAPEEVLPGLLSPGSLLIYQAEDTHDEQQVEEAVTSALSPGVDVKYHFGQTLHHRDDLGFDLKAWLPLPFGKFYHETCGQVRPRCELRTPGKGDLPPPPADDDIAGVAVVSPQATTLLEAMGTEPVLSSGDFHWKGGEDAALQQLEAYCTRGGLGSYQRTRNQLHVNCSSRLSPWMAIGCLSPRTVFWRAERFEREHGKDRGFDHVQKFMFQLCWRDYFHFYCAHFGRLVFFPSGPARRQRPWKRDAELETRWKTGRTGVPLVDALMRELAATGFMANRGRYIAASYLVFYLNIDWRVGADWFESLLLDHDVCSNYGEWASMANVAVDLGEKYPLGLKGRGPTGGRKPGARGGGGDPWAKGVNIGDAIFDPFEQAQHYDRDESYVRRWLPELHGHPAGSIHTGGAVRGHIAPLATEPLQLGRRKLGVWQAKPQVAAGRWQLQQDKAASSPRQCDQEYRPQRRWQAKALRTPLPERLHGWTRAELQGHWQEGKCLVFDDSFEHEVWHEGTEARTVLLVNFWHPDVPREMREELIVASRSAQRSDTGKR</sequence>
<feature type="domain" description="Photolyase/cryptochrome alpha/beta" evidence="8">
    <location>
        <begin position="3"/>
        <end position="136"/>
    </location>
</feature>
<evidence type="ECO:0000256" key="4">
    <source>
        <dbReference type="ARBA" id="ARBA00022827"/>
    </source>
</evidence>
<dbReference type="InterPro" id="IPR005101">
    <property type="entry name" value="Cryptochr/Photolyase_FAD-bd"/>
</dbReference>
<dbReference type="PANTHER" id="PTHR11455">
    <property type="entry name" value="CRYPTOCHROME"/>
    <property type="match status" value="1"/>
</dbReference>
<dbReference type="InterPro" id="IPR036134">
    <property type="entry name" value="Crypto/Photolyase_FAD-like_sf"/>
</dbReference>
<evidence type="ECO:0000256" key="3">
    <source>
        <dbReference type="ARBA" id="ARBA00022630"/>
    </source>
</evidence>
<proteinExistence type="inferred from homology"/>
<accession>A0ABP0IGY5</accession>
<dbReference type="SUPFAM" id="SSF51197">
    <property type="entry name" value="Clavaminate synthase-like"/>
    <property type="match status" value="1"/>
</dbReference>
<dbReference type="Gene3D" id="1.25.40.80">
    <property type="match status" value="1"/>
</dbReference>
<comment type="similarity">
    <text evidence="2">Belongs to the aspartyl/asparaginyl beta-hydroxylase family.</text>
</comment>
<dbReference type="NCBIfam" id="TIGR02765">
    <property type="entry name" value="crypto_DASH"/>
    <property type="match status" value="1"/>
</dbReference>
<dbReference type="InterPro" id="IPR002081">
    <property type="entry name" value="Cryptochrome/DNA_photolyase_1"/>
</dbReference>
<dbReference type="InterPro" id="IPR014729">
    <property type="entry name" value="Rossmann-like_a/b/a_fold"/>
</dbReference>
<evidence type="ECO:0000256" key="7">
    <source>
        <dbReference type="SAM" id="MobiDB-lite"/>
    </source>
</evidence>
<dbReference type="InterPro" id="IPR006050">
    <property type="entry name" value="DNA_photolyase_N"/>
</dbReference>
<feature type="region of interest" description="Disordered" evidence="7">
    <location>
        <begin position="422"/>
        <end position="441"/>
    </location>
</feature>
<evidence type="ECO:0000256" key="5">
    <source>
        <dbReference type="ARBA" id="ARBA00022991"/>
    </source>
</evidence>
<dbReference type="InterPro" id="IPR018394">
    <property type="entry name" value="DNA_photolyase_1_CS_C"/>
</dbReference>
<feature type="compositionally biased region" description="Gly residues" evidence="7">
    <location>
        <begin position="422"/>
        <end position="440"/>
    </location>
</feature>
<dbReference type="InterPro" id="IPR014133">
    <property type="entry name" value="Cry_DASH"/>
</dbReference>
<evidence type="ECO:0000313" key="9">
    <source>
        <dbReference type="EMBL" id="CAK9001866.1"/>
    </source>
</evidence>
<dbReference type="SUPFAM" id="SSF52425">
    <property type="entry name" value="Cryptochrome/photolyase, N-terminal domain"/>
    <property type="match status" value="1"/>
</dbReference>
<evidence type="ECO:0000256" key="6">
    <source>
        <dbReference type="RuleBase" id="RU367151"/>
    </source>
</evidence>
<dbReference type="InterPro" id="IPR036155">
    <property type="entry name" value="Crypto/Photolyase_N_sf"/>
</dbReference>
<dbReference type="Proteomes" id="UP001642484">
    <property type="component" value="Unassembled WGS sequence"/>
</dbReference>
<evidence type="ECO:0000256" key="2">
    <source>
        <dbReference type="ARBA" id="ARBA00007730"/>
    </source>
</evidence>
<name>A0ABP0IGY5_9DINO</name>
<dbReference type="SUPFAM" id="SSF48173">
    <property type="entry name" value="Cryptochrome/photolyase FAD-binding domain"/>
    <property type="match status" value="1"/>
</dbReference>
<evidence type="ECO:0000256" key="1">
    <source>
        <dbReference type="ARBA" id="ARBA00005862"/>
    </source>
</evidence>
<dbReference type="InterPro" id="IPR007803">
    <property type="entry name" value="Asp/Arg/Pro-Hydrxlase"/>
</dbReference>
<dbReference type="Pfam" id="PF00875">
    <property type="entry name" value="DNA_photolyase"/>
    <property type="match status" value="1"/>
</dbReference>
<comment type="caution">
    <text evidence="9">The sequence shown here is derived from an EMBL/GenBank/DDBJ whole genome shotgun (WGS) entry which is preliminary data.</text>
</comment>
<keyword evidence="5 6" id="KW-0157">Chromophore</keyword>
<dbReference type="PROSITE" id="PS51645">
    <property type="entry name" value="PHR_CRY_ALPHA_BETA"/>
    <property type="match status" value="1"/>
</dbReference>
<keyword evidence="10" id="KW-1185">Reference proteome</keyword>
<dbReference type="PRINTS" id="PR00147">
    <property type="entry name" value="DNAPHOTLYASE"/>
</dbReference>
<dbReference type="Pfam" id="PF05118">
    <property type="entry name" value="Asp_Arg_Hydrox"/>
    <property type="match status" value="1"/>
</dbReference>
<dbReference type="EMBL" id="CAXAMN010002891">
    <property type="protein sequence ID" value="CAK9001866.1"/>
    <property type="molecule type" value="Genomic_DNA"/>
</dbReference>
<dbReference type="PROSITE" id="PS00394">
    <property type="entry name" value="DNA_PHOTOLYASES_1_1"/>
    <property type="match status" value="1"/>
</dbReference>
<keyword evidence="3 6" id="KW-0285">Flavoprotein</keyword>
<protein>
    <recommendedName>
        <fullName evidence="6">Cryptochrome DASH</fullName>
    </recommendedName>
</protein>
<comment type="similarity">
    <text evidence="1 6">Belongs to the DNA photolyase class-1 family.</text>
</comment>
<comment type="function">
    <text evidence="6">May have a photoreceptor function.</text>
</comment>
<evidence type="ECO:0000313" key="10">
    <source>
        <dbReference type="Proteomes" id="UP001642484"/>
    </source>
</evidence>
<comment type="cofactor">
    <cofactor evidence="6">
        <name>(6R)-5,10-methylene-5,6,7,8-tetrahydrofolate</name>
        <dbReference type="ChEBI" id="CHEBI:15636"/>
    </cofactor>
    <text evidence="6">Binds 1 5,10-methenyltetrahydrofolate (MTHF) per subunit.</text>
</comment>
<dbReference type="Gene3D" id="3.40.50.620">
    <property type="entry name" value="HUPs"/>
    <property type="match status" value="1"/>
</dbReference>